<evidence type="ECO:0000256" key="3">
    <source>
        <dbReference type="ARBA" id="ARBA00022833"/>
    </source>
</evidence>
<dbReference type="SMART" id="SM00225">
    <property type="entry name" value="BTB"/>
    <property type="match status" value="1"/>
</dbReference>
<keyword evidence="3" id="KW-0862">Zinc</keyword>
<sequence>MSGSNTTSDDDWIRLNVGGKIFETTKDTLSRHPESFLARLVNGGLPSKQDQSGAFLIDRNYEHFGSILNYFRSGVVNLDRNEKAMKDLLCEADFYNIEALLDEIRKAMRPVTNRSEIIMISVVYYRNKRDNVHIACSEKHKDYEVLQALRNGIKREILGENGKYSSRRLSMVNQMDFEMILHSYGFVQKSYETEAMGDFEGNLEDFNSNLSEASEMENDFPLEDPQIPNPVTPQEEFFVKSERNGKKFSHEGHLYWHSKKAKNGDIWVCDRRQAEGCPARMHTNKENKVILEMHQHNHETNGARKFVHKVKQSLRDRAKDTVEEPSQIISTVASNLPDYVKAHLPKKHALKHIIRRQREELVRPPPVPDSVDLYVIPDRYRVYSPHPGTEEQFLLSDSGDTIPDIQR</sequence>
<dbReference type="Pfam" id="PF04500">
    <property type="entry name" value="FLYWCH"/>
    <property type="match status" value="1"/>
</dbReference>
<dbReference type="Pfam" id="PF02214">
    <property type="entry name" value="BTB_2"/>
    <property type="match status" value="1"/>
</dbReference>
<dbReference type="InterPro" id="IPR000210">
    <property type="entry name" value="BTB/POZ_dom"/>
</dbReference>
<evidence type="ECO:0000256" key="1">
    <source>
        <dbReference type="ARBA" id="ARBA00022723"/>
    </source>
</evidence>
<dbReference type="InterPro" id="IPR011333">
    <property type="entry name" value="SKP1/BTB/POZ_sf"/>
</dbReference>
<dbReference type="GO" id="GO:0051260">
    <property type="term" value="P:protein homooligomerization"/>
    <property type="evidence" value="ECO:0007669"/>
    <property type="project" value="InterPro"/>
</dbReference>
<dbReference type="Proteomes" id="UP001201812">
    <property type="component" value="Unassembled WGS sequence"/>
</dbReference>
<dbReference type="Gene3D" id="2.20.25.240">
    <property type="match status" value="1"/>
</dbReference>
<proteinExistence type="predicted"/>
<keyword evidence="1" id="KW-0479">Metal-binding</keyword>
<evidence type="ECO:0000256" key="2">
    <source>
        <dbReference type="ARBA" id="ARBA00022771"/>
    </source>
</evidence>
<dbReference type="GO" id="GO:0008270">
    <property type="term" value="F:zinc ion binding"/>
    <property type="evidence" value="ECO:0007669"/>
    <property type="project" value="UniProtKB-KW"/>
</dbReference>
<dbReference type="InterPro" id="IPR007588">
    <property type="entry name" value="Znf_FLYWCH"/>
</dbReference>
<feature type="domain" description="BTB" evidence="4">
    <location>
        <begin position="9"/>
        <end position="80"/>
    </location>
</feature>
<comment type="caution">
    <text evidence="5">The sequence shown here is derived from an EMBL/GenBank/DDBJ whole genome shotgun (WGS) entry which is preliminary data.</text>
</comment>
<dbReference type="AlphaFoldDB" id="A0AAD4QZ25"/>
<evidence type="ECO:0000313" key="6">
    <source>
        <dbReference type="Proteomes" id="UP001201812"/>
    </source>
</evidence>
<dbReference type="Gene3D" id="3.30.710.10">
    <property type="entry name" value="Potassium Channel Kv1.1, Chain A"/>
    <property type="match status" value="1"/>
</dbReference>
<dbReference type="PROSITE" id="PS50097">
    <property type="entry name" value="BTB"/>
    <property type="match status" value="1"/>
</dbReference>
<organism evidence="5 6">
    <name type="scientific">Ditylenchus destructor</name>
    <dbReference type="NCBI Taxonomy" id="166010"/>
    <lineage>
        <taxon>Eukaryota</taxon>
        <taxon>Metazoa</taxon>
        <taxon>Ecdysozoa</taxon>
        <taxon>Nematoda</taxon>
        <taxon>Chromadorea</taxon>
        <taxon>Rhabditida</taxon>
        <taxon>Tylenchina</taxon>
        <taxon>Tylenchomorpha</taxon>
        <taxon>Sphaerularioidea</taxon>
        <taxon>Anguinidae</taxon>
        <taxon>Anguininae</taxon>
        <taxon>Ditylenchus</taxon>
    </lineage>
</organism>
<dbReference type="PANTHER" id="PTHR11145:SF8">
    <property type="entry name" value="RE57120P"/>
    <property type="match status" value="1"/>
</dbReference>
<reference evidence="5" key="1">
    <citation type="submission" date="2022-01" db="EMBL/GenBank/DDBJ databases">
        <title>Genome Sequence Resource for Two Populations of Ditylenchus destructor, the Migratory Endoparasitic Phytonematode.</title>
        <authorList>
            <person name="Zhang H."/>
            <person name="Lin R."/>
            <person name="Xie B."/>
        </authorList>
    </citation>
    <scope>NUCLEOTIDE SEQUENCE</scope>
    <source>
        <strain evidence="5">BazhouSP</strain>
    </source>
</reference>
<evidence type="ECO:0000259" key="4">
    <source>
        <dbReference type="PROSITE" id="PS50097"/>
    </source>
</evidence>
<dbReference type="CDD" id="cd18316">
    <property type="entry name" value="BTB_POZ_KCTD-like"/>
    <property type="match status" value="1"/>
</dbReference>
<dbReference type="InterPro" id="IPR003131">
    <property type="entry name" value="T1-type_BTB"/>
</dbReference>
<dbReference type="InterPro" id="IPR045068">
    <property type="entry name" value="BACURD1-3"/>
</dbReference>
<keyword evidence="2" id="KW-0863">Zinc-finger</keyword>
<keyword evidence="6" id="KW-1185">Reference proteome</keyword>
<dbReference type="EMBL" id="JAKKPZ010000182">
    <property type="protein sequence ID" value="KAI1699355.1"/>
    <property type="molecule type" value="Genomic_DNA"/>
</dbReference>
<accession>A0AAD4QZ25</accession>
<dbReference type="PANTHER" id="PTHR11145">
    <property type="entry name" value="BTB/POZ DOMAIN-CONTAINING ADAPTER FOR CUL3-MEDIATED RHOA DEGRADATION PROTEIN FAMILY MEMBER"/>
    <property type="match status" value="1"/>
</dbReference>
<evidence type="ECO:0000313" key="5">
    <source>
        <dbReference type="EMBL" id="KAI1699355.1"/>
    </source>
</evidence>
<protein>
    <submittedName>
        <fullName evidence="5">BTB/POZ domain-containing protein</fullName>
    </submittedName>
</protein>
<name>A0AAD4QZ25_9BILA</name>
<gene>
    <name evidence="5" type="ORF">DdX_17382</name>
</gene>
<dbReference type="SUPFAM" id="SSF54695">
    <property type="entry name" value="POZ domain"/>
    <property type="match status" value="1"/>
</dbReference>